<evidence type="ECO:0000256" key="1">
    <source>
        <dbReference type="SAM" id="Phobius"/>
    </source>
</evidence>
<dbReference type="AlphaFoldDB" id="A0A1G7VER1"/>
<keyword evidence="1" id="KW-0472">Membrane</keyword>
<dbReference type="Proteomes" id="UP000198863">
    <property type="component" value="Unassembled WGS sequence"/>
</dbReference>
<protein>
    <submittedName>
        <fullName evidence="2">Uncharacterized protein</fullName>
    </submittedName>
</protein>
<sequence length="57" mass="5743">MGLASGLVAIGLFLLGGAFSIFRADHPEKGRTSGQVVFAGLLVLAAALAIASGLLRF</sequence>
<evidence type="ECO:0000313" key="3">
    <source>
        <dbReference type="Proteomes" id="UP000198863"/>
    </source>
</evidence>
<accession>A0A1G7VER1</accession>
<dbReference type="RefSeq" id="WP_165640275.1">
    <property type="nucleotide sequence ID" value="NZ_FNCF01000004.1"/>
</dbReference>
<gene>
    <name evidence="2" type="ORF">SAMN05660324_3021</name>
</gene>
<keyword evidence="1" id="KW-0812">Transmembrane</keyword>
<proteinExistence type="predicted"/>
<organism evidence="2 3">
    <name type="scientific">Klenkia brasiliensis</name>
    <dbReference type="NCBI Taxonomy" id="333142"/>
    <lineage>
        <taxon>Bacteria</taxon>
        <taxon>Bacillati</taxon>
        <taxon>Actinomycetota</taxon>
        <taxon>Actinomycetes</taxon>
        <taxon>Geodermatophilales</taxon>
        <taxon>Geodermatophilaceae</taxon>
        <taxon>Klenkia</taxon>
    </lineage>
</organism>
<dbReference type="EMBL" id="FNCF01000004">
    <property type="protein sequence ID" value="SDG57849.1"/>
    <property type="molecule type" value="Genomic_DNA"/>
</dbReference>
<evidence type="ECO:0000313" key="2">
    <source>
        <dbReference type="EMBL" id="SDG57849.1"/>
    </source>
</evidence>
<keyword evidence="3" id="KW-1185">Reference proteome</keyword>
<feature type="transmembrane region" description="Helical" evidence="1">
    <location>
        <begin position="36"/>
        <end position="55"/>
    </location>
</feature>
<keyword evidence="1" id="KW-1133">Transmembrane helix</keyword>
<name>A0A1G7VER1_9ACTN</name>
<reference evidence="3" key="1">
    <citation type="submission" date="2016-10" db="EMBL/GenBank/DDBJ databases">
        <authorList>
            <person name="Varghese N."/>
            <person name="Submissions S."/>
        </authorList>
    </citation>
    <scope>NUCLEOTIDE SEQUENCE [LARGE SCALE GENOMIC DNA]</scope>
    <source>
        <strain evidence="3">DSM 44526</strain>
    </source>
</reference>